<dbReference type="EMBL" id="CDMY01000624">
    <property type="protein sequence ID" value="CEM26952.1"/>
    <property type="molecule type" value="Genomic_DNA"/>
</dbReference>
<reference evidence="2 3" key="1">
    <citation type="submission" date="2014-11" db="EMBL/GenBank/DDBJ databases">
        <authorList>
            <person name="Zhu J."/>
            <person name="Qi W."/>
            <person name="Song R."/>
        </authorList>
    </citation>
    <scope>NUCLEOTIDE SEQUENCE [LARGE SCALE GENOMIC DNA]</scope>
</reference>
<dbReference type="VEuPathDB" id="CryptoDB:Vbra_22168"/>
<feature type="region of interest" description="Disordered" evidence="1">
    <location>
        <begin position="1"/>
        <end position="43"/>
    </location>
</feature>
<evidence type="ECO:0000256" key="1">
    <source>
        <dbReference type="SAM" id="MobiDB-lite"/>
    </source>
</evidence>
<sequence>MEGGTPMGTSTPQHQLVVDGSDSSGTFTLPRRMQRGTQRTSQRGMGMGLGLVHEPSPQPPFGPPNARAEAPPHITAEDRAMFSAMDSVCGQNPGMPDHDRSGEYIHLTGDHGREVAFWFQEHRPRNDCYDLSCGFKALNMALGSLTLPNHLFRKRRFNMPPIPLAEHMQGPARACGSGHGESARLSCRSAVRKFSAVGWVFKSASD</sequence>
<keyword evidence="3" id="KW-1185">Reference proteome</keyword>
<dbReference type="AlphaFoldDB" id="A0A0G4GCF5"/>
<dbReference type="PhylomeDB" id="A0A0G4GCF5"/>
<evidence type="ECO:0000313" key="2">
    <source>
        <dbReference type="EMBL" id="CEM26952.1"/>
    </source>
</evidence>
<evidence type="ECO:0000313" key="3">
    <source>
        <dbReference type="Proteomes" id="UP000041254"/>
    </source>
</evidence>
<dbReference type="Proteomes" id="UP000041254">
    <property type="component" value="Unassembled WGS sequence"/>
</dbReference>
<protein>
    <submittedName>
        <fullName evidence="2">Uncharacterized protein</fullName>
    </submittedName>
</protein>
<accession>A0A0G4GCF5</accession>
<name>A0A0G4GCF5_VITBC</name>
<gene>
    <name evidence="2" type="ORF">Vbra_22168</name>
</gene>
<organism evidence="2 3">
    <name type="scientific">Vitrella brassicaformis (strain CCMP3155)</name>
    <dbReference type="NCBI Taxonomy" id="1169540"/>
    <lineage>
        <taxon>Eukaryota</taxon>
        <taxon>Sar</taxon>
        <taxon>Alveolata</taxon>
        <taxon>Colpodellida</taxon>
        <taxon>Vitrellaceae</taxon>
        <taxon>Vitrella</taxon>
    </lineage>
</organism>
<dbReference type="InParanoid" id="A0A0G4GCF5"/>
<proteinExistence type="predicted"/>